<reference evidence="1" key="1">
    <citation type="submission" date="2009-01" db="EMBL/GenBank/DDBJ databases">
        <title>Complete sequence of chromosome Cyanothece sp. PCC 7425.</title>
        <authorList>
            <consortium name="US DOE Joint Genome Institute"/>
            <person name="Lucas S."/>
            <person name="Copeland A."/>
            <person name="Lapidus A."/>
            <person name="Glavina del Rio T."/>
            <person name="Dalin E."/>
            <person name="Tice H."/>
            <person name="Bruce D."/>
            <person name="Goodwin L."/>
            <person name="Pitluck S."/>
            <person name="Sims D."/>
            <person name="Meineke L."/>
            <person name="Brettin T."/>
            <person name="Detter J.C."/>
            <person name="Han C."/>
            <person name="Larimer F."/>
            <person name="Land M."/>
            <person name="Hauser L."/>
            <person name="Kyrpides N."/>
            <person name="Ovchinnikova G."/>
            <person name="Liberton M."/>
            <person name="Stoeckel J."/>
            <person name="Banerjee A."/>
            <person name="Singh A."/>
            <person name="Page L."/>
            <person name="Sato H."/>
            <person name="Zhao L."/>
            <person name="Sherman L."/>
            <person name="Pakrasi H."/>
            <person name="Richardson P."/>
        </authorList>
    </citation>
    <scope>NUCLEOTIDE SEQUENCE</scope>
    <source>
        <strain evidence="1">PCC 7425</strain>
    </source>
</reference>
<dbReference type="STRING" id="395961.Cyan7425_3152"/>
<evidence type="ECO:0000313" key="1">
    <source>
        <dbReference type="EMBL" id="ACL45480.1"/>
    </source>
</evidence>
<organism evidence="1">
    <name type="scientific">Cyanothece sp. (strain PCC 7425 / ATCC 29141)</name>
    <dbReference type="NCBI Taxonomy" id="395961"/>
    <lineage>
        <taxon>Bacteria</taxon>
        <taxon>Bacillati</taxon>
        <taxon>Cyanobacteriota</taxon>
        <taxon>Cyanophyceae</taxon>
        <taxon>Gomontiellales</taxon>
        <taxon>Cyanothecaceae</taxon>
        <taxon>Cyanothece</taxon>
    </lineage>
</organism>
<dbReference type="EMBL" id="CP001344">
    <property type="protein sequence ID" value="ACL45480.1"/>
    <property type="molecule type" value="Genomic_DNA"/>
</dbReference>
<protein>
    <submittedName>
        <fullName evidence="1">Uncharacterized protein</fullName>
    </submittedName>
</protein>
<accession>B8HN11</accession>
<sequence length="73" mass="8630">MGMPSEEELRKSHLESIQKFRELTDGMLSLFSKIEPDPANPEELLDQVKSIDTLIKIHRKLDRMEREVKRPIR</sequence>
<gene>
    <name evidence="1" type="ordered locus">Cyan7425_3152</name>
</gene>
<dbReference type="AlphaFoldDB" id="B8HN11"/>
<name>B8HN11_CYAP4</name>
<proteinExistence type="predicted"/>
<dbReference type="HOGENOM" id="CLU_2698472_0_0_3"/>
<dbReference type="KEGG" id="cyn:Cyan7425_3152"/>